<evidence type="ECO:0000256" key="1">
    <source>
        <dbReference type="ARBA" id="ARBA00023015"/>
    </source>
</evidence>
<keyword evidence="5" id="KW-1185">Reference proteome</keyword>
<keyword evidence="1" id="KW-0805">Transcription regulation</keyword>
<dbReference type="Gene3D" id="1.10.472.10">
    <property type="entry name" value="Cyclin-like"/>
    <property type="match status" value="1"/>
</dbReference>
<feature type="compositionally biased region" description="Basic and acidic residues" evidence="3">
    <location>
        <begin position="394"/>
        <end position="403"/>
    </location>
</feature>
<sequence>MSTNNHVCPECGGRVVEGGVCENCGLICLPSNNYVNDIPDTTIPFNPRKLQIITTPTERKIERLIITIDKVLQETRVGLVRENVVEYLRRLGTLNMLHSGRSGDVIVAAVIFLLSRKRDVEYPTSIDEVARSVRTTPYAVLSTVVTIKNKDHDYMGNVNIATDPFYHLSRFLRKMKLTVTNEQKAEIERTVQAIVKVVYKYDSQCGRRIVPVVAALFVMSCECYDVQYDRKELSRMSGVTWQTIEERIKDFKTQLVGLCKRMSGGEQISEKNVSWYLGYIVDVCIPFLSMCSIAPLLEHPKIIRLRDLRSKREKQIESVRTMEGDLESEQLRTIRRMVRDGMDEGVITGCKSAIELKRKQMEFEVRKANQIAVKNQSKTINDEIKTEEEESDGSEIKIEKKDEMSEDDEMKMKEESEF</sequence>
<dbReference type="AlphaFoldDB" id="A0A0A1U8Z5"/>
<dbReference type="InterPro" id="IPR036915">
    <property type="entry name" value="Cyclin-like_sf"/>
</dbReference>
<dbReference type="OrthoDB" id="26878at2759"/>
<evidence type="ECO:0000313" key="5">
    <source>
        <dbReference type="Proteomes" id="UP000014680"/>
    </source>
</evidence>
<dbReference type="InterPro" id="IPR000812">
    <property type="entry name" value="TFIIB"/>
</dbReference>
<evidence type="ECO:0000256" key="3">
    <source>
        <dbReference type="SAM" id="MobiDB-lite"/>
    </source>
</evidence>
<dbReference type="OMA" id="YIIETCI"/>
<dbReference type="GO" id="GO:0070897">
    <property type="term" value="P:transcription preinitiation complex assembly"/>
    <property type="evidence" value="ECO:0007669"/>
    <property type="project" value="InterPro"/>
</dbReference>
<dbReference type="EMBL" id="KB206474">
    <property type="protein sequence ID" value="ELP91322.1"/>
    <property type="molecule type" value="Genomic_DNA"/>
</dbReference>
<evidence type="ECO:0000256" key="2">
    <source>
        <dbReference type="ARBA" id="ARBA00023163"/>
    </source>
</evidence>
<dbReference type="PANTHER" id="PTHR11618:SF13">
    <property type="entry name" value="TRANSCRIPTION INITIATION FACTOR IIB"/>
    <property type="match status" value="1"/>
</dbReference>
<dbReference type="Proteomes" id="UP000014680">
    <property type="component" value="Unassembled WGS sequence"/>
</dbReference>
<reference evidence="4 5" key="1">
    <citation type="submission" date="2012-10" db="EMBL/GenBank/DDBJ databases">
        <authorList>
            <person name="Zafar N."/>
            <person name="Inman J."/>
            <person name="Hall N."/>
            <person name="Lorenzi H."/>
            <person name="Caler E."/>
        </authorList>
    </citation>
    <scope>NUCLEOTIDE SEQUENCE [LARGE SCALE GENOMIC DNA]</scope>
    <source>
        <strain evidence="4 5">IP1</strain>
    </source>
</reference>
<name>A0A0A1U8Z5_ENTIV</name>
<proteinExistence type="predicted"/>
<dbReference type="RefSeq" id="XP_004258093.1">
    <property type="nucleotide sequence ID" value="XM_004258045.1"/>
</dbReference>
<organism evidence="4 5">
    <name type="scientific">Entamoeba invadens IP1</name>
    <dbReference type="NCBI Taxonomy" id="370355"/>
    <lineage>
        <taxon>Eukaryota</taxon>
        <taxon>Amoebozoa</taxon>
        <taxon>Evosea</taxon>
        <taxon>Archamoebae</taxon>
        <taxon>Mastigamoebida</taxon>
        <taxon>Entamoebidae</taxon>
        <taxon>Entamoeba</taxon>
    </lineage>
</organism>
<feature type="region of interest" description="Disordered" evidence="3">
    <location>
        <begin position="376"/>
        <end position="418"/>
    </location>
</feature>
<gene>
    <name evidence="4" type="ORF">EIN_153290</name>
</gene>
<accession>A0A0A1U8Z5</accession>
<dbReference type="VEuPathDB" id="AmoebaDB:EIN_153290"/>
<protein>
    <recommendedName>
        <fullName evidence="6">Transcription initiation factor IIB</fullName>
    </recommendedName>
</protein>
<dbReference type="GeneID" id="14890158"/>
<evidence type="ECO:0000313" key="4">
    <source>
        <dbReference type="EMBL" id="ELP91322.1"/>
    </source>
</evidence>
<dbReference type="GO" id="GO:0097550">
    <property type="term" value="C:transcription preinitiation complex"/>
    <property type="evidence" value="ECO:0007669"/>
    <property type="project" value="TreeGrafter"/>
</dbReference>
<dbReference type="SUPFAM" id="SSF47954">
    <property type="entry name" value="Cyclin-like"/>
    <property type="match status" value="1"/>
</dbReference>
<keyword evidence="2" id="KW-0804">Transcription</keyword>
<dbReference type="KEGG" id="eiv:EIN_153290"/>
<dbReference type="PANTHER" id="PTHR11618">
    <property type="entry name" value="TRANSCRIPTION INITIATION FACTOR IIB-RELATED"/>
    <property type="match status" value="1"/>
</dbReference>
<evidence type="ECO:0008006" key="6">
    <source>
        <dbReference type="Google" id="ProtNLM"/>
    </source>
</evidence>